<dbReference type="EMBL" id="AP023189">
    <property type="protein sequence ID" value="BCG26502.1"/>
    <property type="molecule type" value="Genomic_DNA"/>
</dbReference>
<evidence type="ECO:0000313" key="1">
    <source>
        <dbReference type="EMBL" id="BCG26502.1"/>
    </source>
</evidence>
<evidence type="ECO:0000313" key="2">
    <source>
        <dbReference type="Proteomes" id="UP000509383"/>
    </source>
</evidence>
<dbReference type="AlphaFoldDB" id="A0A6J4E9S1"/>
<dbReference type="RefSeq" id="WP_228723491.1">
    <property type="nucleotide sequence ID" value="NZ_AP023189.1"/>
</dbReference>
<protein>
    <submittedName>
        <fullName evidence="1">Uncharacterized protein</fullName>
    </submittedName>
</protein>
<gene>
    <name evidence="1" type="ORF">TUM18999_46930</name>
</gene>
<reference evidence="1 2" key="1">
    <citation type="submission" date="2020-05" db="EMBL/GenBank/DDBJ databases">
        <title>Characterization of novel class B3 metallo-beta-lactamase from novel Pseudomonas species.</title>
        <authorList>
            <person name="Yamada K."/>
            <person name="Aoki K."/>
            <person name="Ishii Y."/>
        </authorList>
    </citation>
    <scope>NUCLEOTIDE SEQUENCE [LARGE SCALE GENOMIC DNA]</scope>
    <source>
        <strain evidence="1 2">TUM18999</strain>
    </source>
</reference>
<organism evidence="1 2">
    <name type="scientific">Pseudomonas tohonis</name>
    <dbReference type="NCBI Taxonomy" id="2725477"/>
    <lineage>
        <taxon>Bacteria</taxon>
        <taxon>Pseudomonadati</taxon>
        <taxon>Pseudomonadota</taxon>
        <taxon>Gammaproteobacteria</taxon>
        <taxon>Pseudomonadales</taxon>
        <taxon>Pseudomonadaceae</taxon>
        <taxon>Pseudomonas</taxon>
    </lineage>
</organism>
<sequence length="100" mass="11839">MKTHPLEIESVGSDTYIVMSRGHHNLDEFMREAVKQYPDWQLGGPVHKWVKSVPDRSGEFAMRYEFVKEGTRGAWPATYCWEYGEDWQRYNTTPPQENDR</sequence>
<proteinExistence type="predicted"/>
<dbReference type="KEGG" id="ptw:TUM18999_46930"/>
<name>A0A6J4E9S1_9PSED</name>
<accession>A0A6J4E9S1</accession>
<dbReference type="Proteomes" id="UP000509383">
    <property type="component" value="Chromosome"/>
</dbReference>